<dbReference type="AlphaFoldDB" id="A0A2K8PDP6"/>
<keyword evidence="2" id="KW-1185">Reference proteome</keyword>
<reference evidence="1 2" key="1">
    <citation type="submission" date="2017-11" db="EMBL/GenBank/DDBJ databases">
        <title>Complete genome sequence of Streptomyces lavendulae subsp. lavendulae CCM 3239 (formerly 'Streptomyces aureofaciens CCM 3239'), the producer of the angucycline-type antibiotic auricin.</title>
        <authorList>
            <person name="Busche T."/>
            <person name="Novakova R."/>
            <person name="Al'Dilaimi A."/>
            <person name="Homerova D."/>
            <person name="Feckova L."/>
            <person name="Rezuchova B."/>
            <person name="Mingyar E."/>
            <person name="Csolleiova D."/>
            <person name="Bekeova C."/>
            <person name="Winkler A."/>
            <person name="Sevcikova B."/>
            <person name="Kalinowski J."/>
            <person name="Kormanec J."/>
            <person name="Ruckert C."/>
        </authorList>
    </citation>
    <scope>NUCLEOTIDE SEQUENCE [LARGE SCALE GENOMIC DNA]</scope>
    <source>
        <strain evidence="1 2">CCM 3239</strain>
    </source>
</reference>
<dbReference type="EMBL" id="CP024985">
    <property type="protein sequence ID" value="ATZ24867.1"/>
    <property type="molecule type" value="Genomic_DNA"/>
</dbReference>
<accession>A0A2K8PDP6</accession>
<dbReference type="RefSeq" id="WP_030231085.1">
    <property type="nucleotide sequence ID" value="NZ_CP024985.1"/>
</dbReference>
<protein>
    <submittedName>
        <fullName evidence="1">Uncharacterized protein</fullName>
    </submittedName>
</protein>
<dbReference type="KEGG" id="slx:SLAV_15065"/>
<gene>
    <name evidence="1" type="ORF">SLAV_15065</name>
</gene>
<organism evidence="1 2">
    <name type="scientific">Streptomyces lavendulae subsp. lavendulae</name>
    <dbReference type="NCBI Taxonomy" id="58340"/>
    <lineage>
        <taxon>Bacteria</taxon>
        <taxon>Bacillati</taxon>
        <taxon>Actinomycetota</taxon>
        <taxon>Actinomycetes</taxon>
        <taxon>Kitasatosporales</taxon>
        <taxon>Streptomycetaceae</taxon>
        <taxon>Streptomyces</taxon>
    </lineage>
</organism>
<name>A0A2K8PDP6_STRLA</name>
<sequence>MGMDITVVTADWEHLAGIPADARLDALTDAVCPDSCCDRCEEADRAVPGGWVGQRGTPWCAEYRFFGTTGTYAWHFQLAEAWEDLRPAAAPALREALDRFLGGLFWYGPDRWAGAEPDDWPRPAPGFPGDPAPWRPEVLVLASPDEVAALARAWEAAAPRLEELREPFAATAARRPAWLGTFDIAGALLREWGEAVTGAGERGWGLIGLPY</sequence>
<dbReference type="Proteomes" id="UP000231791">
    <property type="component" value="Chromosome"/>
</dbReference>
<dbReference type="OrthoDB" id="4528334at2"/>
<evidence type="ECO:0000313" key="1">
    <source>
        <dbReference type="EMBL" id="ATZ24867.1"/>
    </source>
</evidence>
<dbReference type="GeneID" id="49384062"/>
<proteinExistence type="predicted"/>
<evidence type="ECO:0000313" key="2">
    <source>
        <dbReference type="Proteomes" id="UP000231791"/>
    </source>
</evidence>